<gene>
    <name evidence="3" type="ORF">QLX08_000995</name>
</gene>
<dbReference type="AlphaFoldDB" id="A0AAW1AHK7"/>
<accession>A0AAW1AHK7</accession>
<sequence>MRELSRTHEWLVRLSLIVILSRYDVLGTIDVNLNELQYLAARLNPFECRRLIAALHYTTYELPSNLADAERNVDDDIPCIRHLAHWNSSPAEGKGKTHEALAHRLRQINRNDLADWLGKSAFMQIGKDLGRAMVKPFDELSKEETELPHPVTLEPSQREEDPWMQVDVILMATLLGLLGTLLTLICYTILQRIREHFRTVEYKKLKQLESEDEREKTRGRRMKNRHTTETSSEATDYVHFDTDSDADAD</sequence>
<evidence type="ECO:0008006" key="5">
    <source>
        <dbReference type="Google" id="ProtNLM"/>
    </source>
</evidence>
<feature type="transmembrane region" description="Helical" evidence="2">
    <location>
        <begin position="168"/>
        <end position="190"/>
    </location>
</feature>
<evidence type="ECO:0000313" key="3">
    <source>
        <dbReference type="EMBL" id="KAK9309243.1"/>
    </source>
</evidence>
<organism evidence="3 4">
    <name type="scientific">Tetragonisca angustula</name>
    <dbReference type="NCBI Taxonomy" id="166442"/>
    <lineage>
        <taxon>Eukaryota</taxon>
        <taxon>Metazoa</taxon>
        <taxon>Ecdysozoa</taxon>
        <taxon>Arthropoda</taxon>
        <taxon>Hexapoda</taxon>
        <taxon>Insecta</taxon>
        <taxon>Pterygota</taxon>
        <taxon>Neoptera</taxon>
        <taxon>Endopterygota</taxon>
        <taxon>Hymenoptera</taxon>
        <taxon>Apocrita</taxon>
        <taxon>Aculeata</taxon>
        <taxon>Apoidea</taxon>
        <taxon>Anthophila</taxon>
        <taxon>Apidae</taxon>
        <taxon>Tetragonisca</taxon>
    </lineage>
</organism>
<reference evidence="3 4" key="1">
    <citation type="submission" date="2024-05" db="EMBL/GenBank/DDBJ databases">
        <title>The nuclear and mitochondrial genome assemblies of Tetragonisca angustula (Apidae: Meliponini), a tiny yet remarkable pollinator in the Neotropics.</title>
        <authorList>
            <person name="Ferrari R."/>
            <person name="Ricardo P.C."/>
            <person name="Dias F.C."/>
            <person name="Araujo N.S."/>
            <person name="Soares D.O."/>
            <person name="Zhou Q.-S."/>
            <person name="Zhu C.-D."/>
            <person name="Coutinho L."/>
            <person name="Airas M.C."/>
            <person name="Batista T.M."/>
        </authorList>
    </citation>
    <scope>NUCLEOTIDE SEQUENCE [LARGE SCALE GENOMIC DNA]</scope>
    <source>
        <strain evidence="3">ASF017062</strain>
        <tissue evidence="3">Abdomen</tissue>
    </source>
</reference>
<dbReference type="InterPro" id="IPR011029">
    <property type="entry name" value="DEATH-like_dom_sf"/>
</dbReference>
<comment type="caution">
    <text evidence="3">The sequence shown here is derived from an EMBL/GenBank/DDBJ whole genome shotgun (WGS) entry which is preliminary data.</text>
</comment>
<evidence type="ECO:0000313" key="4">
    <source>
        <dbReference type="Proteomes" id="UP001432146"/>
    </source>
</evidence>
<feature type="region of interest" description="Disordered" evidence="1">
    <location>
        <begin position="208"/>
        <end position="249"/>
    </location>
</feature>
<evidence type="ECO:0000256" key="2">
    <source>
        <dbReference type="SAM" id="Phobius"/>
    </source>
</evidence>
<dbReference type="Gene3D" id="1.10.533.10">
    <property type="entry name" value="Death Domain, Fas"/>
    <property type="match status" value="1"/>
</dbReference>
<protein>
    <recommendedName>
        <fullName evidence="5">Death domain-containing protein</fullName>
    </recommendedName>
</protein>
<name>A0AAW1AHK7_9HYME</name>
<dbReference type="Proteomes" id="UP001432146">
    <property type="component" value="Unassembled WGS sequence"/>
</dbReference>
<proteinExistence type="predicted"/>
<keyword evidence="2" id="KW-1133">Transmembrane helix</keyword>
<keyword evidence="4" id="KW-1185">Reference proteome</keyword>
<dbReference type="EMBL" id="JAWNGG020000013">
    <property type="protein sequence ID" value="KAK9309243.1"/>
    <property type="molecule type" value="Genomic_DNA"/>
</dbReference>
<keyword evidence="2" id="KW-0812">Transmembrane</keyword>
<evidence type="ECO:0000256" key="1">
    <source>
        <dbReference type="SAM" id="MobiDB-lite"/>
    </source>
</evidence>
<keyword evidence="2" id="KW-0472">Membrane</keyword>